<proteinExistence type="predicted"/>
<feature type="compositionally biased region" description="Polar residues" evidence="1">
    <location>
        <begin position="219"/>
        <end position="237"/>
    </location>
</feature>
<accession>A0A448X206</accession>
<evidence type="ECO:0000256" key="1">
    <source>
        <dbReference type="SAM" id="MobiDB-lite"/>
    </source>
</evidence>
<evidence type="ECO:0000313" key="2">
    <source>
        <dbReference type="EMBL" id="VEL25860.1"/>
    </source>
</evidence>
<keyword evidence="3" id="KW-1185">Reference proteome</keyword>
<dbReference type="AlphaFoldDB" id="A0A448X206"/>
<evidence type="ECO:0000313" key="3">
    <source>
        <dbReference type="Proteomes" id="UP000784294"/>
    </source>
</evidence>
<feature type="region of interest" description="Disordered" evidence="1">
    <location>
        <begin position="218"/>
        <end position="237"/>
    </location>
</feature>
<dbReference type="EMBL" id="CAAALY010076689">
    <property type="protein sequence ID" value="VEL25860.1"/>
    <property type="molecule type" value="Genomic_DNA"/>
</dbReference>
<feature type="compositionally biased region" description="Low complexity" evidence="1">
    <location>
        <begin position="108"/>
        <end position="124"/>
    </location>
</feature>
<sequence>MVISLSCQSTSATVLGLGQSGASQAVSHPGDSDAKWAAIAGSASTSASTTLKAPVETRLRESRYGVPLTWRAGDLGHVDSWSYMDAYLGDHPHMHPVPIFISVPQVGSANQNTPTTPAPDDTSPLTMPTGQSPAQLTHSAYSPFFSYPHLQSYPHSYLQTYPHPHPQTYPKPYFYPWPVYPTPNNPLGARLMQPVLPPSPAGSSQSAAAYQLGVYGLQGDNNNPIRYQNDQVGQNMS</sequence>
<feature type="region of interest" description="Disordered" evidence="1">
    <location>
        <begin position="107"/>
        <end position="133"/>
    </location>
</feature>
<protein>
    <submittedName>
        <fullName evidence="2">Uncharacterized protein</fullName>
    </submittedName>
</protein>
<gene>
    <name evidence="2" type="ORF">PXEA_LOCUS19300</name>
</gene>
<dbReference type="Proteomes" id="UP000784294">
    <property type="component" value="Unassembled WGS sequence"/>
</dbReference>
<comment type="caution">
    <text evidence="2">The sequence shown here is derived from an EMBL/GenBank/DDBJ whole genome shotgun (WGS) entry which is preliminary data.</text>
</comment>
<name>A0A448X206_9PLAT</name>
<organism evidence="2 3">
    <name type="scientific">Protopolystoma xenopodis</name>
    <dbReference type="NCBI Taxonomy" id="117903"/>
    <lineage>
        <taxon>Eukaryota</taxon>
        <taxon>Metazoa</taxon>
        <taxon>Spiralia</taxon>
        <taxon>Lophotrochozoa</taxon>
        <taxon>Platyhelminthes</taxon>
        <taxon>Monogenea</taxon>
        <taxon>Polyopisthocotylea</taxon>
        <taxon>Polystomatidea</taxon>
        <taxon>Polystomatidae</taxon>
        <taxon>Protopolystoma</taxon>
    </lineage>
</organism>
<reference evidence="2" key="1">
    <citation type="submission" date="2018-11" db="EMBL/GenBank/DDBJ databases">
        <authorList>
            <consortium name="Pathogen Informatics"/>
        </authorList>
    </citation>
    <scope>NUCLEOTIDE SEQUENCE</scope>
</reference>